<keyword evidence="7" id="KW-0539">Nucleus</keyword>
<evidence type="ECO:0000256" key="3">
    <source>
        <dbReference type="ARBA" id="ARBA00022816"/>
    </source>
</evidence>
<evidence type="ECO:0000259" key="9">
    <source>
        <dbReference type="PROSITE" id="PS50196"/>
    </source>
</evidence>
<feature type="compositionally biased region" description="Basic and acidic residues" evidence="8">
    <location>
        <begin position="730"/>
        <end position="741"/>
    </location>
</feature>
<feature type="compositionally biased region" description="Low complexity" evidence="8">
    <location>
        <begin position="261"/>
        <end position="281"/>
    </location>
</feature>
<evidence type="ECO:0000256" key="7">
    <source>
        <dbReference type="ARBA" id="ARBA00023242"/>
    </source>
</evidence>
<feature type="compositionally biased region" description="Polar residues" evidence="8">
    <location>
        <begin position="503"/>
        <end position="512"/>
    </location>
</feature>
<dbReference type="PROSITE" id="PS50196">
    <property type="entry name" value="RANBD1"/>
    <property type="match status" value="1"/>
</dbReference>
<evidence type="ECO:0000256" key="1">
    <source>
        <dbReference type="ARBA" id="ARBA00004567"/>
    </source>
</evidence>
<dbReference type="Pfam" id="PF08911">
    <property type="entry name" value="NUP50"/>
    <property type="match status" value="1"/>
</dbReference>
<reference evidence="10 11" key="1">
    <citation type="submission" date="2017-04" db="EMBL/GenBank/DDBJ databases">
        <title>Draft genome sequence of Tuber borchii Vittad., a whitish edible truffle.</title>
        <authorList>
            <consortium name="DOE Joint Genome Institute"/>
            <person name="Murat C."/>
            <person name="Kuo A."/>
            <person name="Barry K.W."/>
            <person name="Clum A."/>
            <person name="Dockter R.B."/>
            <person name="Fauchery L."/>
            <person name="Iotti M."/>
            <person name="Kohler A."/>
            <person name="Labutti K."/>
            <person name="Lindquist E.A."/>
            <person name="Lipzen A."/>
            <person name="Ohm R.A."/>
            <person name="Wang M."/>
            <person name="Grigoriev I.V."/>
            <person name="Zambonelli A."/>
            <person name="Martin F.M."/>
        </authorList>
    </citation>
    <scope>NUCLEOTIDE SEQUENCE [LARGE SCALE GENOMIC DNA]</scope>
    <source>
        <strain evidence="10 11">Tbo3840</strain>
    </source>
</reference>
<dbReference type="InterPro" id="IPR011993">
    <property type="entry name" value="PH-like_dom_sf"/>
</dbReference>
<proteinExistence type="predicted"/>
<dbReference type="InterPro" id="IPR000156">
    <property type="entry name" value="Ran_bind_dom"/>
</dbReference>
<feature type="compositionally biased region" description="Polar residues" evidence="8">
    <location>
        <begin position="997"/>
        <end position="1017"/>
    </location>
</feature>
<evidence type="ECO:0000256" key="8">
    <source>
        <dbReference type="SAM" id="MobiDB-lite"/>
    </source>
</evidence>
<name>A0A2T6ZQ00_TUBBO</name>
<dbReference type="InterPro" id="IPR015007">
    <property type="entry name" value="NUP2/50/61"/>
</dbReference>
<feature type="compositionally biased region" description="Polar residues" evidence="8">
    <location>
        <begin position="481"/>
        <end position="491"/>
    </location>
</feature>
<evidence type="ECO:0000256" key="6">
    <source>
        <dbReference type="ARBA" id="ARBA00023132"/>
    </source>
</evidence>
<feature type="compositionally biased region" description="Low complexity" evidence="8">
    <location>
        <begin position="181"/>
        <end position="190"/>
    </location>
</feature>
<feature type="compositionally biased region" description="Low complexity" evidence="8">
    <location>
        <begin position="547"/>
        <end position="558"/>
    </location>
</feature>
<feature type="compositionally biased region" description="Polar residues" evidence="8">
    <location>
        <begin position="8"/>
        <end position="26"/>
    </location>
</feature>
<keyword evidence="3" id="KW-0509">mRNA transport</keyword>
<feature type="compositionally biased region" description="Polar residues" evidence="8">
    <location>
        <begin position="233"/>
        <end position="259"/>
    </location>
</feature>
<dbReference type="AlphaFoldDB" id="A0A2T6ZQ00"/>
<feature type="compositionally biased region" description="Low complexity" evidence="8">
    <location>
        <begin position="931"/>
        <end position="956"/>
    </location>
</feature>
<feature type="compositionally biased region" description="Polar residues" evidence="8">
    <location>
        <begin position="191"/>
        <end position="211"/>
    </location>
</feature>
<keyword evidence="11" id="KW-1185">Reference proteome</keyword>
<feature type="compositionally biased region" description="Gly residues" evidence="8">
    <location>
        <begin position="67"/>
        <end position="78"/>
    </location>
</feature>
<feature type="region of interest" description="Disordered" evidence="8">
    <location>
        <begin position="706"/>
        <end position="904"/>
    </location>
</feature>
<dbReference type="CDD" id="cd13170">
    <property type="entry name" value="RanBD_NUP50"/>
    <property type="match status" value="1"/>
</dbReference>
<feature type="compositionally biased region" description="Low complexity" evidence="8">
    <location>
        <begin position="309"/>
        <end position="332"/>
    </location>
</feature>
<keyword evidence="5" id="KW-0811">Translocation</keyword>
<organism evidence="10 11">
    <name type="scientific">Tuber borchii</name>
    <name type="common">White truffle</name>
    <dbReference type="NCBI Taxonomy" id="42251"/>
    <lineage>
        <taxon>Eukaryota</taxon>
        <taxon>Fungi</taxon>
        <taxon>Dikarya</taxon>
        <taxon>Ascomycota</taxon>
        <taxon>Pezizomycotina</taxon>
        <taxon>Pezizomycetes</taxon>
        <taxon>Pezizales</taxon>
        <taxon>Tuberaceae</taxon>
        <taxon>Tuber</taxon>
    </lineage>
</organism>
<dbReference type="OrthoDB" id="185618at2759"/>
<keyword evidence="4" id="KW-0653">Protein transport</keyword>
<dbReference type="PANTHER" id="PTHR38697:SF1">
    <property type="entry name" value="NUCLEAR PORE COMPLEX PROTEIN SIMILAR TO S. CEREVISIAE NUP2 (EUROFUNG)"/>
    <property type="match status" value="1"/>
</dbReference>
<dbReference type="SUPFAM" id="SSF50729">
    <property type="entry name" value="PH domain-like"/>
    <property type="match status" value="1"/>
</dbReference>
<comment type="caution">
    <text evidence="10">The sequence shown here is derived from an EMBL/GenBank/DDBJ whole genome shotgun (WGS) entry which is preliminary data.</text>
</comment>
<evidence type="ECO:0000313" key="10">
    <source>
        <dbReference type="EMBL" id="PUU77555.1"/>
    </source>
</evidence>
<feature type="compositionally biased region" description="Acidic residues" evidence="8">
    <location>
        <begin position="868"/>
        <end position="878"/>
    </location>
</feature>
<feature type="domain" description="RanBD1" evidence="9">
    <location>
        <begin position="1044"/>
        <end position="1106"/>
    </location>
</feature>
<comment type="subcellular location">
    <subcellularLocation>
        <location evidence="1">Nucleus</location>
        <location evidence="1">Nuclear pore complex</location>
    </subcellularLocation>
</comment>
<keyword evidence="6" id="KW-0906">Nuclear pore complex</keyword>
<feature type="compositionally biased region" description="Low complexity" evidence="8">
    <location>
        <begin position="371"/>
        <end position="396"/>
    </location>
</feature>
<dbReference type="Proteomes" id="UP000244722">
    <property type="component" value="Unassembled WGS sequence"/>
</dbReference>
<dbReference type="GO" id="GO:0051028">
    <property type="term" value="P:mRNA transport"/>
    <property type="evidence" value="ECO:0007669"/>
    <property type="project" value="UniProtKB-KW"/>
</dbReference>
<evidence type="ECO:0000256" key="5">
    <source>
        <dbReference type="ARBA" id="ARBA00023010"/>
    </source>
</evidence>
<evidence type="ECO:0000256" key="4">
    <source>
        <dbReference type="ARBA" id="ARBA00022927"/>
    </source>
</evidence>
<dbReference type="GO" id="GO:0005643">
    <property type="term" value="C:nuclear pore"/>
    <property type="evidence" value="ECO:0007669"/>
    <property type="project" value="UniProtKB-SubCell"/>
</dbReference>
<feature type="compositionally biased region" description="Low complexity" evidence="8">
    <location>
        <begin position="94"/>
        <end position="109"/>
    </location>
</feature>
<dbReference type="STRING" id="42251.A0A2T6ZQ00"/>
<feature type="compositionally biased region" description="Polar residues" evidence="8">
    <location>
        <begin position="161"/>
        <end position="179"/>
    </location>
</feature>
<evidence type="ECO:0000256" key="2">
    <source>
        <dbReference type="ARBA" id="ARBA00022448"/>
    </source>
</evidence>
<feature type="compositionally biased region" description="Basic and acidic residues" evidence="8">
    <location>
        <begin position="431"/>
        <end position="442"/>
    </location>
</feature>
<gene>
    <name evidence="10" type="ORF">B9Z19DRAFT_1128156</name>
</gene>
<feature type="region of interest" description="Disordered" evidence="8">
    <location>
        <begin position="931"/>
        <end position="1051"/>
    </location>
</feature>
<dbReference type="PANTHER" id="PTHR38697">
    <property type="entry name" value="NUCLEAR PORE COMPLEX PROTEIN SIMILAR TO S. CEREVISIAE NUP2 (EUROFUNG)"/>
    <property type="match status" value="1"/>
</dbReference>
<dbReference type="GO" id="GO:0015031">
    <property type="term" value="P:protein transport"/>
    <property type="evidence" value="ECO:0007669"/>
    <property type="project" value="UniProtKB-KW"/>
</dbReference>
<feature type="region of interest" description="Disordered" evidence="8">
    <location>
        <begin position="1"/>
        <end position="558"/>
    </location>
</feature>
<dbReference type="Gene3D" id="2.30.29.30">
    <property type="entry name" value="Pleckstrin-homology domain (PH domain)/Phosphotyrosine-binding domain (PTB)"/>
    <property type="match status" value="1"/>
</dbReference>
<dbReference type="EMBL" id="NESQ01000149">
    <property type="protein sequence ID" value="PUU77555.1"/>
    <property type="molecule type" value="Genomic_DNA"/>
</dbReference>
<accession>A0A2T6ZQ00</accession>
<evidence type="ECO:0000313" key="11">
    <source>
        <dbReference type="Proteomes" id="UP000244722"/>
    </source>
</evidence>
<keyword evidence="2" id="KW-0813">Transport</keyword>
<feature type="compositionally biased region" description="Polar residues" evidence="8">
    <location>
        <begin position="143"/>
        <end position="152"/>
    </location>
</feature>
<dbReference type="SMART" id="SM00160">
    <property type="entry name" value="RanBD"/>
    <property type="match status" value="1"/>
</dbReference>
<feature type="compositionally biased region" description="Low complexity" evidence="8">
    <location>
        <begin position="221"/>
        <end position="232"/>
    </location>
</feature>
<dbReference type="InterPro" id="IPR053074">
    <property type="entry name" value="NPC_Nucleoporin"/>
</dbReference>
<dbReference type="Pfam" id="PF00638">
    <property type="entry name" value="Ran_BP1"/>
    <property type="match status" value="1"/>
</dbReference>
<sequence>MSKRRSESQLTKDQFDKMNSNGFNFSANRVGNGAGGGPDDVADPSMMADRATLSQRKIAPLKRGRGGARAGARTGGGDNLPNLFSGVAGGVTFGAPNGTAQQQQPQQSFGGFGSGFGPAGNNNTASAGFGGSSTGGSFEFAANNNNGQQEQPKANPFASLGASSNGSMFQTVAQPQATSLFGGNSFGSNNPNQTPSATPNPSFLFGATNNSPAPAPPATESFSKAPSFAFASGNPNTQTMFGGAGDSNNNNKSSFTFGANSGVSGATSPAAAPAAFGSFGSNTGASSAPLFGNTPSPAPVLEKTPEPTTPAIAAPQPTFSFGAPSPAPSSTGNPLFSSKPSEPLFKPTPSPEPLAPNSLFGAPKPTPSPEPSATSPGLFGSQTTTSTGSGSLFNSSATPAKPPTFSGFGPPAQPSTSKADEKPPTFSWGLPKEEPKKAEEARNTTFGGFGAQKIDSRQEAPTPKPFTGFGQEPEEPAKQLFGSSAPSTVGTNLFGKTVENKQDAQAPSTPSFFNKPAEASTPNFFGGPAEAKRDTPTASTTGFFNKPTPTGPSSPSTSNFFAKPAEVKQDTPVAEPKKAPMFGGSPITFGKNSVSPPYGGSGISSLSPAPINQFIPPASPALKVTEPTVFNTANARTPSPPLPSDATSWAPAQLTEYYNLYGLRSLNYRFLETLMKADQFGDWSSACEIYVREASRIKACQENGERYKGASGDAPAVGHTKRALTEGEDGGGKRRKEEDSTKTSNFSNSTLGGGNTERGGPQKLSSAPLFGFKPPTPSTAKSSSSAEPAPLPAAPVFGFRPPEKGDGSNLSNGRKLASGPVHGFKPPGALDDKDDKPKAGGSVFDNPGAPVNNGGFVNPFSKASTEDIVVEEDDDDNEGINKKASSGGSLFGRISEPVSDKRDGGFFGGPKIGLGESSLFGKKVDDVKPSSLFGSVSGSASTSPTPAAGSPAATSSLFGASITNKPEVGFSFGGSNNKPAGSIPVPSLNPSLLRPTSALSRNNSDGNTTSAVSTPGATDTEASEPNDNAHNAKNDLDLSGPGPGEEDEDSKYQMKALVYESTKESFKKTGSGTLRVLKNRENGKARIVVRTDIGKVILNVGLNKALNYAVVDDKKKNSIRVAEFLPGGATRTWLVRVKLAEDATRLATVMNEEKL</sequence>
<protein>
    <recommendedName>
        <fullName evidence="9">RanBD1 domain-containing protein</fullName>
    </recommendedName>
</protein>
<feature type="compositionally biased region" description="Low complexity" evidence="8">
    <location>
        <begin position="778"/>
        <end position="788"/>
    </location>
</feature>